<dbReference type="SUPFAM" id="SSF53383">
    <property type="entry name" value="PLP-dependent transferases"/>
    <property type="match status" value="1"/>
</dbReference>
<evidence type="ECO:0000313" key="8">
    <source>
        <dbReference type="EMBL" id="OWK43071.1"/>
    </source>
</evidence>
<dbReference type="Proteomes" id="UP000214646">
    <property type="component" value="Unassembled WGS sequence"/>
</dbReference>
<dbReference type="PIRSF" id="PIRSF000521">
    <property type="entry name" value="Transaminase_4ab_Lys_Orn"/>
    <property type="match status" value="1"/>
</dbReference>
<dbReference type="GO" id="GO:0008483">
    <property type="term" value="F:transaminase activity"/>
    <property type="evidence" value="ECO:0007669"/>
    <property type="project" value="UniProtKB-KW"/>
</dbReference>
<dbReference type="Gene3D" id="3.90.1150.10">
    <property type="entry name" value="Aspartate Aminotransferase, domain 1"/>
    <property type="match status" value="1"/>
</dbReference>
<dbReference type="CDD" id="cd00610">
    <property type="entry name" value="OAT_like"/>
    <property type="match status" value="1"/>
</dbReference>
<dbReference type="InterPro" id="IPR015421">
    <property type="entry name" value="PyrdxlP-dep_Trfase_major"/>
</dbReference>
<dbReference type="GO" id="GO:0030170">
    <property type="term" value="F:pyridoxal phosphate binding"/>
    <property type="evidence" value="ECO:0007669"/>
    <property type="project" value="InterPro"/>
</dbReference>
<sequence length="444" mass="48013">MDAMPNRYYLDRQRGTESNARSYPRRLPLAIRRARGVYVTDADGREYIDCLAGAGALVLGHNHPVASAAIRRHLDEELPLQTLDLSTPVKDRFVAELFATLPKSFADRARIQFCGPGGADAIEAAIKLVKTATGRRSVFAFHGGYHGQSHGALALTGNLGPKMAVPGLMPDAHFLPFPYTYRCPFGCQACDGVHLSKYVEGILADPESGIAPAAGMFLEPVQGEGGSIPAPEGWLREIRRITKEQGIPLVLDEVQTGWGRTGKMYAFEHAGITPDVLILSKAIGGGLPLSVVVYDQDLDVWQPGAHAGTFRGNQLAMSTGLATLRYVREHDLPTHAGRMGERLRSRLEDARRRHPYVGDVRGKGLMIGVEFVDPAKSDHWGRPVHDGAAAGRVQRACLSKGLIVEVGGRYGSVIRLLPPLIVSEAEVDLIADRLIASLDAAEGE</sequence>
<reference evidence="9" key="1">
    <citation type="submission" date="2017-06" db="EMBL/GenBank/DDBJ databases">
        <title>Genome analysis of Fimbriiglobus ruber SP5, the first member of the order Planctomycetales with confirmed chitinolytic capability.</title>
        <authorList>
            <person name="Ravin N.V."/>
            <person name="Rakitin A.L."/>
            <person name="Ivanova A.A."/>
            <person name="Beletsky A.V."/>
            <person name="Kulichevskaya I.S."/>
            <person name="Mardanov A.V."/>
            <person name="Dedysh S.N."/>
        </authorList>
    </citation>
    <scope>NUCLEOTIDE SEQUENCE [LARGE SCALE GENOMIC DNA]</scope>
    <source>
        <strain evidence="9">SP5</strain>
    </source>
</reference>
<protein>
    <submittedName>
        <fullName evidence="8">Siderophore biosynthesis diaminobutyrate--2-oxoglutarate aminotransferase</fullName>
    </submittedName>
</protein>
<gene>
    <name evidence="8" type="ORF">FRUB_02670</name>
</gene>
<dbReference type="Gene3D" id="3.40.640.10">
    <property type="entry name" value="Type I PLP-dependent aspartate aminotransferase-like (Major domain)"/>
    <property type="match status" value="1"/>
</dbReference>
<feature type="region of interest" description="Disordered" evidence="7">
    <location>
        <begin position="1"/>
        <end position="21"/>
    </location>
</feature>
<comment type="similarity">
    <text evidence="2 6">Belongs to the class-III pyridoxal-phosphate-dependent aminotransferase family.</text>
</comment>
<dbReference type="NCBIfam" id="NF005393">
    <property type="entry name" value="PRK06938.1"/>
    <property type="match status" value="1"/>
</dbReference>
<dbReference type="Pfam" id="PF00202">
    <property type="entry name" value="Aminotran_3"/>
    <property type="match status" value="1"/>
</dbReference>
<evidence type="ECO:0000256" key="5">
    <source>
        <dbReference type="ARBA" id="ARBA00022898"/>
    </source>
</evidence>
<organism evidence="8 9">
    <name type="scientific">Fimbriiglobus ruber</name>
    <dbReference type="NCBI Taxonomy" id="1908690"/>
    <lineage>
        <taxon>Bacteria</taxon>
        <taxon>Pseudomonadati</taxon>
        <taxon>Planctomycetota</taxon>
        <taxon>Planctomycetia</taxon>
        <taxon>Gemmatales</taxon>
        <taxon>Gemmataceae</taxon>
        <taxon>Fimbriiglobus</taxon>
    </lineage>
</organism>
<dbReference type="InterPro" id="IPR004637">
    <property type="entry name" value="Dat"/>
</dbReference>
<proteinExistence type="inferred from homology"/>
<comment type="caution">
    <text evidence="8">The sequence shown here is derived from an EMBL/GenBank/DDBJ whole genome shotgun (WGS) entry which is preliminary data.</text>
</comment>
<evidence type="ECO:0000256" key="7">
    <source>
        <dbReference type="SAM" id="MobiDB-lite"/>
    </source>
</evidence>
<evidence type="ECO:0000256" key="3">
    <source>
        <dbReference type="ARBA" id="ARBA00022576"/>
    </source>
</evidence>
<dbReference type="InterPro" id="IPR015422">
    <property type="entry name" value="PyrdxlP-dep_Trfase_small"/>
</dbReference>
<dbReference type="PANTHER" id="PTHR43552:SF1">
    <property type="entry name" value="DIAMINOBUTYRATE--2-OXOGLUTARATE AMINOTRANSFERASE"/>
    <property type="match status" value="1"/>
</dbReference>
<evidence type="ECO:0000256" key="1">
    <source>
        <dbReference type="ARBA" id="ARBA00001933"/>
    </source>
</evidence>
<keyword evidence="5 6" id="KW-0663">Pyridoxal phosphate</keyword>
<dbReference type="EMBL" id="NIDE01000004">
    <property type="protein sequence ID" value="OWK43071.1"/>
    <property type="molecule type" value="Genomic_DNA"/>
</dbReference>
<dbReference type="PANTHER" id="PTHR43552">
    <property type="entry name" value="DIAMINOBUTYRATE--2-OXOGLUTARATE AMINOTRANSFERASE"/>
    <property type="match status" value="1"/>
</dbReference>
<keyword evidence="4 8" id="KW-0808">Transferase</keyword>
<dbReference type="AlphaFoldDB" id="A0A225DP39"/>
<evidence type="ECO:0000256" key="4">
    <source>
        <dbReference type="ARBA" id="ARBA00022679"/>
    </source>
</evidence>
<dbReference type="NCBIfam" id="TIGR00709">
    <property type="entry name" value="dat"/>
    <property type="match status" value="1"/>
</dbReference>
<accession>A0A225DP39</accession>
<keyword evidence="3 8" id="KW-0032">Aminotransferase</keyword>
<dbReference type="InterPro" id="IPR005814">
    <property type="entry name" value="Aminotrans_3"/>
</dbReference>
<name>A0A225DP39_9BACT</name>
<evidence type="ECO:0000313" key="9">
    <source>
        <dbReference type="Proteomes" id="UP000214646"/>
    </source>
</evidence>
<dbReference type="InterPro" id="IPR015424">
    <property type="entry name" value="PyrdxlP-dep_Trfase"/>
</dbReference>
<evidence type="ECO:0000256" key="6">
    <source>
        <dbReference type="RuleBase" id="RU003560"/>
    </source>
</evidence>
<keyword evidence="9" id="KW-1185">Reference proteome</keyword>
<comment type="cofactor">
    <cofactor evidence="1">
        <name>pyridoxal 5'-phosphate</name>
        <dbReference type="ChEBI" id="CHEBI:597326"/>
    </cofactor>
</comment>
<evidence type="ECO:0000256" key="2">
    <source>
        <dbReference type="ARBA" id="ARBA00008954"/>
    </source>
</evidence>